<sequence>MNDVRTIHAVSHTHWDREWYFSTLDTQLFALKAFSELIEALENNPRFVFHLDGQSSIFDDFIRLKPKMAERARRLVQQKRLLIGPWYTQPDLFNIATESMFRNLRIGIHHAREAGYCMSVLYLPDTFGSHAQLPQIARAFGLRHILLRRGYDPQLMGPTELCWEALNGDCATTVITPFGYSLAHPERGGRWRNFRPAHFDEETFPLITRMKALSASPDLLCPIGGDQVSCDADFDRLIAAVNALSEDRWEVSSYERYFATLASQTLPRWRGEFRTPRLSRVHKSIGSSRYDIKKANADAERCLTRLAEPMLALARRNGFSEGEEMLEQAWRWLLESHAHDSMGGCNSDETNRDVLHRCRQAQQIGEAIFSLHARQLLANLEIQTPYRFLVLNGTSSPAIDVRQQTLITPTAQFALIGENGEPIRVVVHRQRQVQLPRHVLLTPDGEVETEQQCWYYENIVDLLNVPVPPLGFALFYVAPSQRPMLFPLSCPEALAIENAHYHLSLRDNQLQLLEKNTGRRLTPLLQLRDISDDGDLYDFSPLPGDSGLLFSHFTLSEVQQHPWQQSLRLHAALRLPEGINDDRRARSDRLRVVNVTLTLTLEDDMLHGELTIENTVREHRMQLLFNTGQTIAAVCADVPFGTLTRTNQQIADSTDYAERPVDSEPFMHRLSPHADFHVFARGLKEYAYQGQQLRLTLFRGVGQLGKDDLLYRPGRASGQRQATPEGHLPGELSFHFALCLGTHSPAQLAVREQRFSAPGRLWQWQHDRTGLQRLDNFDVFIPERDIAHRQLLSHLPQGWVISGVDVLYGKTLVRLYNPSSEALTIPEDWRGYVCNALGEKIEKAVLRGNDHLTLDLSQLAHDRPV</sequence>
<dbReference type="AlphaFoldDB" id="A0A2T2Y3M5"/>
<dbReference type="SUPFAM" id="SSF74650">
    <property type="entry name" value="Galactose mutarotase-like"/>
    <property type="match status" value="1"/>
</dbReference>
<name>A0A2T2Y3M5_9ENTR</name>
<dbReference type="Gene3D" id="2.70.98.30">
    <property type="entry name" value="Golgi alpha-mannosidase II, domain 4"/>
    <property type="match status" value="1"/>
</dbReference>
<dbReference type="GO" id="GO:0006013">
    <property type="term" value="P:mannose metabolic process"/>
    <property type="evidence" value="ECO:0007669"/>
    <property type="project" value="InterPro"/>
</dbReference>
<dbReference type="RefSeq" id="WP_106925728.1">
    <property type="nucleotide sequence ID" value="NZ_CABMMU010000005.1"/>
</dbReference>
<dbReference type="GO" id="GO:0046872">
    <property type="term" value="F:metal ion binding"/>
    <property type="evidence" value="ECO:0007669"/>
    <property type="project" value="UniProtKB-KW"/>
</dbReference>
<dbReference type="SUPFAM" id="SSF88688">
    <property type="entry name" value="Families 57/38 glycoside transferase middle domain"/>
    <property type="match status" value="1"/>
</dbReference>
<gene>
    <name evidence="6" type="ORF">C8256_08305</name>
</gene>
<dbReference type="InterPro" id="IPR037094">
    <property type="entry name" value="Glyco_hydro_38_cen_sf"/>
</dbReference>
<dbReference type="Gene3D" id="1.20.1270.50">
    <property type="entry name" value="Glycoside hydrolase family 38, central domain"/>
    <property type="match status" value="1"/>
</dbReference>
<keyword evidence="2" id="KW-0479">Metal-binding</keyword>
<dbReference type="GO" id="GO:0030246">
    <property type="term" value="F:carbohydrate binding"/>
    <property type="evidence" value="ECO:0007669"/>
    <property type="project" value="InterPro"/>
</dbReference>
<dbReference type="InterPro" id="IPR015341">
    <property type="entry name" value="Glyco_hydro_38_cen"/>
</dbReference>
<dbReference type="SUPFAM" id="SSF88713">
    <property type="entry name" value="Glycoside hydrolase/deacetylase"/>
    <property type="match status" value="1"/>
</dbReference>
<comment type="caution">
    <text evidence="6">The sequence shown here is derived from an EMBL/GenBank/DDBJ whole genome shotgun (WGS) entry which is preliminary data.</text>
</comment>
<dbReference type="InterPro" id="IPR027291">
    <property type="entry name" value="Glyco_hydro_38_N_sf"/>
</dbReference>
<evidence type="ECO:0000256" key="3">
    <source>
        <dbReference type="ARBA" id="ARBA00022801"/>
    </source>
</evidence>
<accession>A0A2T2Y3M5</accession>
<dbReference type="PANTHER" id="PTHR46017">
    <property type="entry name" value="ALPHA-MANNOSIDASE 2C1"/>
    <property type="match status" value="1"/>
</dbReference>
<protein>
    <recommendedName>
        <fullName evidence="5">Glycoside hydrolase family 38 central domain-containing protein</fullName>
    </recommendedName>
</protein>
<evidence type="ECO:0000256" key="1">
    <source>
        <dbReference type="ARBA" id="ARBA00009792"/>
    </source>
</evidence>
<organism evidence="6 7">
    <name type="scientific">Kluyvera genomosp. 2</name>
    <dbReference type="NCBI Taxonomy" id="2774054"/>
    <lineage>
        <taxon>Bacteria</taxon>
        <taxon>Pseudomonadati</taxon>
        <taxon>Pseudomonadota</taxon>
        <taxon>Gammaproteobacteria</taxon>
        <taxon>Enterobacterales</taxon>
        <taxon>Enterobacteriaceae</taxon>
        <taxon>Kluyvera</taxon>
    </lineage>
</organism>
<dbReference type="GO" id="GO:0004559">
    <property type="term" value="F:alpha-mannosidase activity"/>
    <property type="evidence" value="ECO:0007669"/>
    <property type="project" value="InterPro"/>
</dbReference>
<evidence type="ECO:0000256" key="2">
    <source>
        <dbReference type="ARBA" id="ARBA00022723"/>
    </source>
</evidence>
<evidence type="ECO:0000313" key="7">
    <source>
        <dbReference type="Proteomes" id="UP000240892"/>
    </source>
</evidence>
<keyword evidence="3" id="KW-0378">Hydrolase</keyword>
<evidence type="ECO:0000259" key="5">
    <source>
        <dbReference type="SMART" id="SM00872"/>
    </source>
</evidence>
<keyword evidence="4" id="KW-0326">Glycosidase</keyword>
<dbReference type="Pfam" id="PF01074">
    <property type="entry name" value="Glyco_hydro_38N"/>
    <property type="match status" value="1"/>
</dbReference>
<dbReference type="GO" id="GO:0009313">
    <property type="term" value="P:oligosaccharide catabolic process"/>
    <property type="evidence" value="ECO:0007669"/>
    <property type="project" value="TreeGrafter"/>
</dbReference>
<dbReference type="InterPro" id="IPR011013">
    <property type="entry name" value="Gal_mutarotase_sf_dom"/>
</dbReference>
<proteinExistence type="inferred from homology"/>
<evidence type="ECO:0000256" key="4">
    <source>
        <dbReference type="ARBA" id="ARBA00023295"/>
    </source>
</evidence>
<dbReference type="InterPro" id="IPR011330">
    <property type="entry name" value="Glyco_hydro/deAcase_b/a-brl"/>
</dbReference>
<keyword evidence="7" id="KW-1185">Reference proteome</keyword>
<reference evidence="6 7" key="1">
    <citation type="submission" date="2018-03" db="EMBL/GenBank/DDBJ databases">
        <title>First report of an OXA-48+CTX-M-M-producing Kluyvera ascorbata clone recovered from patients admitted in a University Hospital in Madrid, Spain.</title>
        <authorList>
            <person name="Hernandez-Garcia M."/>
            <person name="Leon-Sampedro R."/>
            <person name="Perez-Viso B."/>
            <person name="Morosini M.I."/>
            <person name="Lopez-Fresnena N."/>
            <person name="Coque T.M."/>
            <person name="Bonten M."/>
            <person name="Malhotra-Kumar S."/>
            <person name="Ruiz-Garbajosa P."/>
            <person name="Canton R."/>
        </authorList>
    </citation>
    <scope>NUCLEOTIDE SEQUENCE [LARGE SCALE GENOMIC DNA]</scope>
    <source>
        <strain evidence="6 7">KA2</strain>
    </source>
</reference>
<evidence type="ECO:0000313" key="6">
    <source>
        <dbReference type="EMBL" id="PSR47101.1"/>
    </source>
</evidence>
<dbReference type="SMART" id="SM00872">
    <property type="entry name" value="Alpha-mann_mid"/>
    <property type="match status" value="1"/>
</dbReference>
<dbReference type="Pfam" id="PF09261">
    <property type="entry name" value="Alpha-mann_mid"/>
    <property type="match status" value="1"/>
</dbReference>
<dbReference type="PANTHER" id="PTHR46017:SF2">
    <property type="entry name" value="MANNOSYLGLYCERATE HYDROLASE"/>
    <property type="match status" value="1"/>
</dbReference>
<dbReference type="Proteomes" id="UP000240892">
    <property type="component" value="Unassembled WGS sequence"/>
</dbReference>
<dbReference type="InterPro" id="IPR028995">
    <property type="entry name" value="Glyco_hydro_57/38_cen_sf"/>
</dbReference>
<dbReference type="Gene3D" id="3.20.110.10">
    <property type="entry name" value="Glycoside hydrolase 38, N terminal domain"/>
    <property type="match status" value="1"/>
</dbReference>
<feature type="domain" description="Glycoside hydrolase family 38 central" evidence="5">
    <location>
        <begin position="280"/>
        <end position="358"/>
    </location>
</feature>
<dbReference type="InterPro" id="IPR000602">
    <property type="entry name" value="Glyco_hydro_38_N"/>
</dbReference>
<comment type="similarity">
    <text evidence="1">Belongs to the glycosyl hydrolase 38 family.</text>
</comment>
<dbReference type="EMBL" id="PYHO01000005">
    <property type="protein sequence ID" value="PSR47101.1"/>
    <property type="molecule type" value="Genomic_DNA"/>
</dbReference>